<gene>
    <name evidence="2" type="ORF">SDC9_142478</name>
</gene>
<dbReference type="AlphaFoldDB" id="A0A645E0L1"/>
<name>A0A645E0L1_9ZZZZ</name>
<evidence type="ECO:0000256" key="1">
    <source>
        <dbReference type="SAM" id="MobiDB-lite"/>
    </source>
</evidence>
<feature type="region of interest" description="Disordered" evidence="1">
    <location>
        <begin position="75"/>
        <end position="106"/>
    </location>
</feature>
<organism evidence="2">
    <name type="scientific">bioreactor metagenome</name>
    <dbReference type="NCBI Taxonomy" id="1076179"/>
    <lineage>
        <taxon>unclassified sequences</taxon>
        <taxon>metagenomes</taxon>
        <taxon>ecological metagenomes</taxon>
    </lineage>
</organism>
<comment type="caution">
    <text evidence="2">The sequence shown here is derived from an EMBL/GenBank/DDBJ whole genome shotgun (WGS) entry which is preliminary data.</text>
</comment>
<feature type="compositionally biased region" description="Basic and acidic residues" evidence="1">
    <location>
        <begin position="27"/>
        <end position="47"/>
    </location>
</feature>
<feature type="region of interest" description="Disordered" evidence="1">
    <location>
        <begin position="27"/>
        <end position="52"/>
    </location>
</feature>
<reference evidence="2" key="1">
    <citation type="submission" date="2019-08" db="EMBL/GenBank/DDBJ databases">
        <authorList>
            <person name="Kucharzyk K."/>
            <person name="Murdoch R.W."/>
            <person name="Higgins S."/>
            <person name="Loffler F."/>
        </authorList>
    </citation>
    <scope>NUCLEOTIDE SEQUENCE</scope>
</reference>
<sequence length="106" mass="12351">MPERLKHVPDTIARRLTGFIDKIRRVRGEVNGKRNHDEEQHTPEKRSDRHRPKIPHACFVCVIVPRVDLRIIEIARNQRNPEQHGKPRTRIDTRPLAGSADSEEQA</sequence>
<dbReference type="EMBL" id="VSSQ01041834">
    <property type="protein sequence ID" value="MPM95324.1"/>
    <property type="molecule type" value="Genomic_DNA"/>
</dbReference>
<evidence type="ECO:0000313" key="2">
    <source>
        <dbReference type="EMBL" id="MPM95324.1"/>
    </source>
</evidence>
<accession>A0A645E0L1</accession>
<feature type="compositionally biased region" description="Basic and acidic residues" evidence="1">
    <location>
        <begin position="79"/>
        <end position="93"/>
    </location>
</feature>
<protein>
    <submittedName>
        <fullName evidence="2">Uncharacterized protein</fullName>
    </submittedName>
</protein>
<proteinExistence type="predicted"/>